<dbReference type="PIRSF" id="PIRSF500134">
    <property type="entry name" value="UDPglc_DH_bac"/>
    <property type="match status" value="1"/>
</dbReference>
<dbReference type="Gene3D" id="3.40.50.720">
    <property type="entry name" value="NAD(P)-binding Rossmann-like Domain"/>
    <property type="match status" value="2"/>
</dbReference>
<dbReference type="GO" id="GO:0000271">
    <property type="term" value="P:polysaccharide biosynthetic process"/>
    <property type="evidence" value="ECO:0007669"/>
    <property type="project" value="InterPro"/>
</dbReference>
<dbReference type="AlphaFoldDB" id="A0A0G1IWH4"/>
<dbReference type="EMBL" id="LCIT01000001">
    <property type="protein sequence ID" value="KKT63731.1"/>
    <property type="molecule type" value="Genomic_DNA"/>
</dbReference>
<organism evidence="11 12">
    <name type="scientific">Candidatus Giovannonibacteria bacterium GW2011_GWA2_44_26</name>
    <dbReference type="NCBI Taxonomy" id="1618648"/>
    <lineage>
        <taxon>Bacteria</taxon>
        <taxon>Candidatus Giovannoniibacteriota</taxon>
    </lineage>
</organism>
<gene>
    <name evidence="11" type="ORF">UW55_C0001G0024</name>
</gene>
<evidence type="ECO:0000313" key="12">
    <source>
        <dbReference type="Proteomes" id="UP000033945"/>
    </source>
</evidence>
<name>A0A0G1IWH4_9BACT</name>
<evidence type="ECO:0000256" key="7">
    <source>
        <dbReference type="PIRNR" id="PIRNR000124"/>
    </source>
</evidence>
<dbReference type="InterPro" id="IPR028357">
    <property type="entry name" value="UDPglc_DH_bac"/>
</dbReference>
<keyword evidence="5 7" id="KW-0520">NAD</keyword>
<dbReference type="InterPro" id="IPR001732">
    <property type="entry name" value="UDP-Glc/GDP-Man_DH_N"/>
</dbReference>
<comment type="caution">
    <text evidence="11">The sequence shown here is derived from an EMBL/GenBank/DDBJ whole genome shotgun (WGS) entry which is preliminary data.</text>
</comment>
<evidence type="ECO:0000256" key="8">
    <source>
        <dbReference type="PIRSR" id="PIRSR500134-2"/>
    </source>
</evidence>
<evidence type="ECO:0000313" key="11">
    <source>
        <dbReference type="EMBL" id="KKT63731.1"/>
    </source>
</evidence>
<dbReference type="SUPFAM" id="SSF52413">
    <property type="entry name" value="UDP-glucose/GDP-mannose dehydrogenase C-terminal domain"/>
    <property type="match status" value="1"/>
</dbReference>
<protein>
    <recommendedName>
        <fullName evidence="3 7">UDP-glucose 6-dehydrogenase</fullName>
        <ecNumber evidence="3 7">1.1.1.22</ecNumber>
    </recommendedName>
</protein>
<dbReference type="InterPro" id="IPR008927">
    <property type="entry name" value="6-PGluconate_DH-like_C_sf"/>
</dbReference>
<dbReference type="Proteomes" id="UP000033945">
    <property type="component" value="Unassembled WGS sequence"/>
</dbReference>
<dbReference type="InterPro" id="IPR036291">
    <property type="entry name" value="NAD(P)-bd_dom_sf"/>
</dbReference>
<dbReference type="Pfam" id="PF00984">
    <property type="entry name" value="UDPG_MGDP_dh"/>
    <property type="match status" value="1"/>
</dbReference>
<dbReference type="SUPFAM" id="SSF48179">
    <property type="entry name" value="6-phosphogluconate dehydrogenase C-terminal domain-like"/>
    <property type="match status" value="1"/>
</dbReference>
<feature type="binding site" evidence="9">
    <location>
        <position position="331"/>
    </location>
    <ligand>
        <name>NAD(+)</name>
        <dbReference type="ChEBI" id="CHEBI:57540"/>
    </ligand>
</feature>
<dbReference type="PIRSF" id="PIRSF000124">
    <property type="entry name" value="UDPglc_GDPman_dh"/>
    <property type="match status" value="1"/>
</dbReference>
<proteinExistence type="inferred from homology"/>
<comment type="catalytic activity">
    <reaction evidence="6 7">
        <text>UDP-alpha-D-glucose + 2 NAD(+) + H2O = UDP-alpha-D-glucuronate + 2 NADH + 3 H(+)</text>
        <dbReference type="Rhea" id="RHEA:23596"/>
        <dbReference type="ChEBI" id="CHEBI:15377"/>
        <dbReference type="ChEBI" id="CHEBI:15378"/>
        <dbReference type="ChEBI" id="CHEBI:57540"/>
        <dbReference type="ChEBI" id="CHEBI:57945"/>
        <dbReference type="ChEBI" id="CHEBI:58052"/>
        <dbReference type="ChEBI" id="CHEBI:58885"/>
        <dbReference type="EC" id="1.1.1.22"/>
    </reaction>
</comment>
<evidence type="ECO:0000256" key="2">
    <source>
        <dbReference type="ARBA" id="ARBA00006601"/>
    </source>
</evidence>
<evidence type="ECO:0000256" key="6">
    <source>
        <dbReference type="ARBA" id="ARBA00047473"/>
    </source>
</evidence>
<evidence type="ECO:0000256" key="5">
    <source>
        <dbReference type="ARBA" id="ARBA00023027"/>
    </source>
</evidence>
<dbReference type="NCBIfam" id="TIGR03026">
    <property type="entry name" value="NDP-sugDHase"/>
    <property type="match status" value="1"/>
</dbReference>
<evidence type="ECO:0000256" key="9">
    <source>
        <dbReference type="PIRSR" id="PIRSR500134-3"/>
    </source>
</evidence>
<dbReference type="InterPro" id="IPR017476">
    <property type="entry name" value="UDP-Glc/GDP-Man"/>
</dbReference>
<accession>A0A0G1IWH4</accession>
<evidence type="ECO:0000256" key="1">
    <source>
        <dbReference type="ARBA" id="ARBA00004701"/>
    </source>
</evidence>
<feature type="binding site" evidence="9">
    <location>
        <position position="33"/>
    </location>
    <ligand>
        <name>NAD(+)</name>
        <dbReference type="ChEBI" id="CHEBI:57540"/>
    </ligand>
</feature>
<keyword evidence="4 7" id="KW-0560">Oxidoreductase</keyword>
<evidence type="ECO:0000259" key="10">
    <source>
        <dbReference type="SMART" id="SM00984"/>
    </source>
</evidence>
<dbReference type="Pfam" id="PF03720">
    <property type="entry name" value="UDPG_MGDP_dh_C"/>
    <property type="match status" value="1"/>
</dbReference>
<sequence>MKKYKIGVVGLWHLGEIYSAGLSDLGHDIIGFDENSEIVSNLNKGIPPLAEPKLAKIIKKNIKNGRLFFNNAFEQLKTRDIIWLTFDTPVDDKDNVNLKPVWNFLKSNAKFFKNNILIIISSQMPVGTCSEIEKLLARLRPKLNFNLAYAPENLQLGRALKSFFEPDRIVIGASSREVIQKIESVFSGIKTNFIPMSVASAEMSKHALNAFLATSIGFIDDISDLSRAYGADAVDVAKSLRSDKRIGSYARLDAGIGFSGGTLARDLKILIKKGSEVGIKVPLISTVFKRNNLRRNLVVEYLKKYFAALRLRGKKIAVLGLTYKPGTPTLRRAMSLEIIKKLKKAGAVVSTCDPLADEKEAEHLTGAKFYKNPYLALKGANAAVFINNSPEFKKINFKKMKALMKKPFIFFDTGNYFYEREKEIKKRGFLYTGIGR</sequence>
<dbReference type="InterPro" id="IPR014026">
    <property type="entry name" value="UDP-Glc/GDP-Man_DH_dimer"/>
</dbReference>
<dbReference type="PANTHER" id="PTHR43750">
    <property type="entry name" value="UDP-GLUCOSE 6-DEHYDROGENASE TUAD"/>
    <property type="match status" value="1"/>
</dbReference>
<comment type="pathway">
    <text evidence="1">Nucleotide-sugar biosynthesis; UDP-alpha-D-glucuronate biosynthesis; UDP-alpha-D-glucuronate from UDP-alpha-D-glucose: step 1/1.</text>
</comment>
<dbReference type="GO" id="GO:0003979">
    <property type="term" value="F:UDP-glucose 6-dehydrogenase activity"/>
    <property type="evidence" value="ECO:0007669"/>
    <property type="project" value="UniProtKB-EC"/>
</dbReference>
<dbReference type="GO" id="GO:0006065">
    <property type="term" value="P:UDP-glucuronate biosynthetic process"/>
    <property type="evidence" value="ECO:0007669"/>
    <property type="project" value="UniProtKB-UniPathway"/>
</dbReference>
<comment type="similarity">
    <text evidence="2 7">Belongs to the UDP-glucose/GDP-mannose dehydrogenase family.</text>
</comment>
<dbReference type="SUPFAM" id="SSF51735">
    <property type="entry name" value="NAD(P)-binding Rossmann-fold domains"/>
    <property type="match status" value="1"/>
</dbReference>
<dbReference type="Gene3D" id="1.20.5.100">
    <property type="entry name" value="Cytochrome c1, transmembrane anchor, C-terminal"/>
    <property type="match status" value="1"/>
</dbReference>
<feature type="binding site" evidence="8">
    <location>
        <position position="205"/>
    </location>
    <ligand>
        <name>substrate</name>
    </ligand>
</feature>
<dbReference type="GO" id="GO:0051287">
    <property type="term" value="F:NAD binding"/>
    <property type="evidence" value="ECO:0007669"/>
    <property type="project" value="InterPro"/>
</dbReference>
<feature type="binding site" evidence="9">
    <location>
        <position position="88"/>
    </location>
    <ligand>
        <name>NAD(+)</name>
        <dbReference type="ChEBI" id="CHEBI:57540"/>
    </ligand>
</feature>
<evidence type="ECO:0000256" key="4">
    <source>
        <dbReference type="ARBA" id="ARBA00023002"/>
    </source>
</evidence>
<feature type="domain" description="UDP-glucose/GDP-mannose dehydrogenase C-terminal" evidence="10">
    <location>
        <begin position="317"/>
        <end position="419"/>
    </location>
</feature>
<dbReference type="EC" id="1.1.1.22" evidence="3 7"/>
<dbReference type="InterPro" id="IPR036220">
    <property type="entry name" value="UDP-Glc/GDP-Man_DH_C_sf"/>
</dbReference>
<dbReference type="InterPro" id="IPR014027">
    <property type="entry name" value="UDP-Glc/GDP-Man_DH_C"/>
</dbReference>
<dbReference type="SMART" id="SM00984">
    <property type="entry name" value="UDPG_MGDP_dh_C"/>
    <property type="match status" value="1"/>
</dbReference>
<dbReference type="UniPathway" id="UPA00038">
    <property type="reaction ID" value="UER00491"/>
</dbReference>
<evidence type="ECO:0000256" key="3">
    <source>
        <dbReference type="ARBA" id="ARBA00012954"/>
    </source>
</evidence>
<dbReference type="PANTHER" id="PTHR43750:SF3">
    <property type="entry name" value="UDP-GLUCOSE 6-DEHYDROGENASE TUAD"/>
    <property type="match status" value="1"/>
</dbReference>
<reference evidence="11 12" key="1">
    <citation type="journal article" date="2015" name="Nature">
        <title>rRNA introns, odd ribosomes, and small enigmatic genomes across a large radiation of phyla.</title>
        <authorList>
            <person name="Brown C.T."/>
            <person name="Hug L.A."/>
            <person name="Thomas B.C."/>
            <person name="Sharon I."/>
            <person name="Castelle C.J."/>
            <person name="Singh A."/>
            <person name="Wilkins M.J."/>
            <person name="Williams K.H."/>
            <person name="Banfield J.F."/>
        </authorList>
    </citation>
    <scope>NUCLEOTIDE SEQUENCE [LARGE SCALE GENOMIC DNA]</scope>
</reference>
<dbReference type="Pfam" id="PF03721">
    <property type="entry name" value="UDPG_MGDP_dh_N"/>
    <property type="match status" value="1"/>
</dbReference>
<feature type="binding site" evidence="8">
    <location>
        <position position="324"/>
    </location>
    <ligand>
        <name>substrate</name>
    </ligand>
</feature>